<organism evidence="1 2">
    <name type="scientific">Hyaloperonospora arabidopsidis (strain Emoy2)</name>
    <name type="common">Downy mildew agent</name>
    <name type="synonym">Peronospora arabidopsidis</name>
    <dbReference type="NCBI Taxonomy" id="559515"/>
    <lineage>
        <taxon>Eukaryota</taxon>
        <taxon>Sar</taxon>
        <taxon>Stramenopiles</taxon>
        <taxon>Oomycota</taxon>
        <taxon>Peronosporomycetes</taxon>
        <taxon>Peronosporales</taxon>
        <taxon>Peronosporaceae</taxon>
        <taxon>Hyaloperonospora</taxon>
    </lineage>
</organism>
<dbReference type="HOGENOM" id="CLU_2946582_0_0_1"/>
<dbReference type="Proteomes" id="UP000011713">
    <property type="component" value="Unassembled WGS sequence"/>
</dbReference>
<reference evidence="2" key="1">
    <citation type="journal article" date="2010" name="Science">
        <title>Signatures of adaptation to obligate biotrophy in the Hyaloperonospora arabidopsidis genome.</title>
        <authorList>
            <person name="Baxter L."/>
            <person name="Tripathy S."/>
            <person name="Ishaque N."/>
            <person name="Boot N."/>
            <person name="Cabral A."/>
            <person name="Kemen E."/>
            <person name="Thines M."/>
            <person name="Ah-Fong A."/>
            <person name="Anderson R."/>
            <person name="Badejoko W."/>
            <person name="Bittner-Eddy P."/>
            <person name="Boore J.L."/>
            <person name="Chibucos M.C."/>
            <person name="Coates M."/>
            <person name="Dehal P."/>
            <person name="Delehaunty K."/>
            <person name="Dong S."/>
            <person name="Downton P."/>
            <person name="Dumas B."/>
            <person name="Fabro G."/>
            <person name="Fronick C."/>
            <person name="Fuerstenberg S.I."/>
            <person name="Fulton L."/>
            <person name="Gaulin E."/>
            <person name="Govers F."/>
            <person name="Hughes L."/>
            <person name="Humphray S."/>
            <person name="Jiang R.H."/>
            <person name="Judelson H."/>
            <person name="Kamoun S."/>
            <person name="Kyung K."/>
            <person name="Meijer H."/>
            <person name="Minx P."/>
            <person name="Morris P."/>
            <person name="Nelson J."/>
            <person name="Phuntumart V."/>
            <person name="Qutob D."/>
            <person name="Rehmany A."/>
            <person name="Rougon-Cardoso A."/>
            <person name="Ryden P."/>
            <person name="Torto-Alalibo T."/>
            <person name="Studholme D."/>
            <person name="Wang Y."/>
            <person name="Win J."/>
            <person name="Wood J."/>
            <person name="Clifton S.W."/>
            <person name="Rogers J."/>
            <person name="Van den Ackerveken G."/>
            <person name="Jones J.D."/>
            <person name="McDowell J.M."/>
            <person name="Beynon J."/>
            <person name="Tyler B.M."/>
        </authorList>
    </citation>
    <scope>NUCLEOTIDE SEQUENCE [LARGE SCALE GENOMIC DNA]</scope>
    <source>
        <strain evidence="2">Emoy2</strain>
    </source>
</reference>
<dbReference type="AlphaFoldDB" id="M4BJN2"/>
<keyword evidence="2" id="KW-1185">Reference proteome</keyword>
<dbReference type="InParanoid" id="M4BJN2"/>
<evidence type="ECO:0000313" key="1">
    <source>
        <dbReference type="EnsemblProtists" id="HpaP806611"/>
    </source>
</evidence>
<reference evidence="1" key="2">
    <citation type="submission" date="2015-06" db="UniProtKB">
        <authorList>
            <consortium name="EnsemblProtists"/>
        </authorList>
    </citation>
    <scope>IDENTIFICATION</scope>
    <source>
        <strain evidence="1">Emoy2</strain>
    </source>
</reference>
<dbReference type="EnsemblProtists" id="HpaT806611">
    <property type="protein sequence ID" value="HpaP806611"/>
    <property type="gene ID" value="HpaG806611"/>
</dbReference>
<dbReference type="EMBL" id="JH598326">
    <property type="status" value="NOT_ANNOTATED_CDS"/>
    <property type="molecule type" value="Genomic_DNA"/>
</dbReference>
<evidence type="ECO:0000313" key="2">
    <source>
        <dbReference type="Proteomes" id="UP000011713"/>
    </source>
</evidence>
<name>M4BJN2_HYAAE</name>
<sequence length="60" mass="6862">MPCNPEGKYGLGWCDHVRRPSPISWERSSSRAVWPTRSANASRKALDFFTSSSYRAQERS</sequence>
<dbReference type="VEuPathDB" id="FungiDB:HpaG806611"/>
<accession>M4BJN2</accession>
<protein>
    <submittedName>
        <fullName evidence="1">Uncharacterized protein</fullName>
    </submittedName>
</protein>
<proteinExistence type="predicted"/>